<gene>
    <name evidence="7" type="ORF">BCF33_1203</name>
</gene>
<dbReference type="AlphaFoldDB" id="A0A2T0X9F4"/>
<dbReference type="CDD" id="cd03023">
    <property type="entry name" value="DsbA_Com1_like"/>
    <property type="match status" value="1"/>
</dbReference>
<dbReference type="OrthoDB" id="9780147at2"/>
<dbReference type="InterPro" id="IPR013766">
    <property type="entry name" value="Thioredoxin_domain"/>
</dbReference>
<keyword evidence="3" id="KW-1015">Disulfide bond</keyword>
<dbReference type="PANTHER" id="PTHR13887:SF14">
    <property type="entry name" value="DISULFIDE BOND FORMATION PROTEIN D"/>
    <property type="match status" value="1"/>
</dbReference>
<dbReference type="InterPro" id="IPR001853">
    <property type="entry name" value="DSBA-like_thioredoxin_dom"/>
</dbReference>
<dbReference type="Pfam" id="PF18312">
    <property type="entry name" value="ScsC_N"/>
    <property type="match status" value="1"/>
</dbReference>
<feature type="chain" id="PRO_5015525997" evidence="5">
    <location>
        <begin position="23"/>
        <end position="240"/>
    </location>
</feature>
<dbReference type="GO" id="GO:0016853">
    <property type="term" value="F:isomerase activity"/>
    <property type="evidence" value="ECO:0007669"/>
    <property type="project" value="UniProtKB-KW"/>
</dbReference>
<dbReference type="EMBL" id="PVTT01000001">
    <property type="protein sequence ID" value="PRY95582.1"/>
    <property type="molecule type" value="Genomic_DNA"/>
</dbReference>
<feature type="signal peptide" evidence="5">
    <location>
        <begin position="1"/>
        <end position="22"/>
    </location>
</feature>
<feature type="domain" description="Thioredoxin" evidence="6">
    <location>
        <begin position="56"/>
        <end position="239"/>
    </location>
</feature>
<keyword evidence="7" id="KW-0413">Isomerase</keyword>
<dbReference type="SUPFAM" id="SSF52833">
    <property type="entry name" value="Thioredoxin-like"/>
    <property type="match status" value="1"/>
</dbReference>
<dbReference type="Gene3D" id="3.40.30.10">
    <property type="entry name" value="Glutaredoxin"/>
    <property type="match status" value="1"/>
</dbReference>
<evidence type="ECO:0000256" key="4">
    <source>
        <dbReference type="ARBA" id="ARBA00023284"/>
    </source>
</evidence>
<dbReference type="RefSeq" id="WP_106159945.1">
    <property type="nucleotide sequence ID" value="NZ_PVTT01000001.1"/>
</dbReference>
<dbReference type="Pfam" id="PF01323">
    <property type="entry name" value="DSBA"/>
    <property type="match status" value="1"/>
</dbReference>
<evidence type="ECO:0000256" key="3">
    <source>
        <dbReference type="ARBA" id="ARBA00023157"/>
    </source>
</evidence>
<dbReference type="GO" id="GO:0016491">
    <property type="term" value="F:oxidoreductase activity"/>
    <property type="evidence" value="ECO:0007669"/>
    <property type="project" value="UniProtKB-KW"/>
</dbReference>
<evidence type="ECO:0000313" key="8">
    <source>
        <dbReference type="Proteomes" id="UP000238801"/>
    </source>
</evidence>
<evidence type="ECO:0000256" key="5">
    <source>
        <dbReference type="SAM" id="SignalP"/>
    </source>
</evidence>
<comment type="caution">
    <text evidence="7">The sequence shown here is derived from an EMBL/GenBank/DDBJ whole genome shotgun (WGS) entry which is preliminary data.</text>
</comment>
<keyword evidence="4" id="KW-0676">Redox-active center</keyword>
<reference evidence="7 8" key="1">
    <citation type="submission" date="2018-03" db="EMBL/GenBank/DDBJ databases">
        <title>Genomic Encyclopedia of Archaeal and Bacterial Type Strains, Phase II (KMG-II): from individual species to whole genera.</title>
        <authorList>
            <person name="Goeker M."/>
        </authorList>
    </citation>
    <scope>NUCLEOTIDE SEQUENCE [LARGE SCALE GENOMIC DNA]</scope>
    <source>
        <strain evidence="7 8">DSM 29318</strain>
    </source>
</reference>
<organism evidence="7 8">
    <name type="scientific">Hasllibacter halocynthiae</name>
    <dbReference type="NCBI Taxonomy" id="595589"/>
    <lineage>
        <taxon>Bacteria</taxon>
        <taxon>Pseudomonadati</taxon>
        <taxon>Pseudomonadota</taxon>
        <taxon>Alphaproteobacteria</taxon>
        <taxon>Rhodobacterales</taxon>
        <taxon>Roseobacteraceae</taxon>
        <taxon>Hasllibacter</taxon>
    </lineage>
</organism>
<dbReference type="PROSITE" id="PS51352">
    <property type="entry name" value="THIOREDOXIN_2"/>
    <property type="match status" value="1"/>
</dbReference>
<keyword evidence="1 5" id="KW-0732">Signal</keyword>
<name>A0A2T0X9F4_9RHOB</name>
<keyword evidence="8" id="KW-1185">Reference proteome</keyword>
<dbReference type="PANTHER" id="PTHR13887">
    <property type="entry name" value="GLUTATHIONE S-TRANSFERASE KAPPA"/>
    <property type="match status" value="1"/>
</dbReference>
<dbReference type="InterPro" id="IPR041205">
    <property type="entry name" value="ScsC_N"/>
</dbReference>
<accession>A0A2T0X9F4</accession>
<evidence type="ECO:0000313" key="7">
    <source>
        <dbReference type="EMBL" id="PRY95582.1"/>
    </source>
</evidence>
<evidence type="ECO:0000256" key="1">
    <source>
        <dbReference type="ARBA" id="ARBA00022729"/>
    </source>
</evidence>
<evidence type="ECO:0000256" key="2">
    <source>
        <dbReference type="ARBA" id="ARBA00023002"/>
    </source>
</evidence>
<evidence type="ECO:0000259" key="6">
    <source>
        <dbReference type="PROSITE" id="PS51352"/>
    </source>
</evidence>
<protein>
    <submittedName>
        <fullName evidence="7">Protein-disulfide isomerase</fullName>
    </submittedName>
</protein>
<proteinExistence type="predicted"/>
<sequence>MIRRTALAPLLVGAALAAPAAAQELTEERVKDLALEAILENPEVVMEAVAILQQREAAAEEAARAEAVSDLSDDLFGGEDAPVLGNPDGDVTVVEFYDYNCGFCRRVAPTVEALIAADPQVRVVMREFPILSEESVAAARVSLAAMGQDGWTEMHKALMDGGRADAAAAMAAAEEAGMDLDAIEAALAGGAADEHIERSRALADALGIGGTPAFVIGDRVIPGAVPLEELEEAVANAREG</sequence>
<dbReference type="Proteomes" id="UP000238801">
    <property type="component" value="Unassembled WGS sequence"/>
</dbReference>
<dbReference type="InterPro" id="IPR036249">
    <property type="entry name" value="Thioredoxin-like_sf"/>
</dbReference>
<keyword evidence="2" id="KW-0560">Oxidoreductase</keyword>